<dbReference type="GO" id="GO:0020037">
    <property type="term" value="F:heme binding"/>
    <property type="evidence" value="ECO:0007669"/>
    <property type="project" value="InterPro"/>
</dbReference>
<dbReference type="GO" id="GO:0005506">
    <property type="term" value="F:iron ion binding"/>
    <property type="evidence" value="ECO:0007669"/>
    <property type="project" value="InterPro"/>
</dbReference>
<dbReference type="PANTHER" id="PTHR24279:SF120">
    <property type="entry name" value="CYTOCHROME P450"/>
    <property type="match status" value="1"/>
</dbReference>
<keyword evidence="3" id="KW-0349">Heme</keyword>
<evidence type="ECO:0000313" key="9">
    <source>
        <dbReference type="Proteomes" id="UP000770661"/>
    </source>
</evidence>
<keyword evidence="7" id="KW-0503">Monooxygenase</keyword>
<evidence type="ECO:0000256" key="2">
    <source>
        <dbReference type="ARBA" id="ARBA00010617"/>
    </source>
</evidence>
<evidence type="ECO:0000256" key="1">
    <source>
        <dbReference type="ARBA" id="ARBA00001971"/>
    </source>
</evidence>
<keyword evidence="6" id="KW-0408">Iron</keyword>
<dbReference type="Pfam" id="PF00067">
    <property type="entry name" value="p450"/>
    <property type="match status" value="1"/>
</dbReference>
<dbReference type="PANTHER" id="PTHR24279">
    <property type="entry name" value="CYTOCHROME P450"/>
    <property type="match status" value="1"/>
</dbReference>
<name>A0A8J8WL56_CHIOP</name>
<comment type="similarity">
    <text evidence="2">Belongs to the cytochrome P450 family.</text>
</comment>
<keyword evidence="5" id="KW-0560">Oxidoreductase</keyword>
<evidence type="ECO:0000256" key="4">
    <source>
        <dbReference type="ARBA" id="ARBA00022723"/>
    </source>
</evidence>
<accession>A0A8J8WL56</accession>
<keyword evidence="9" id="KW-1185">Reference proteome</keyword>
<dbReference type="InterPro" id="IPR001128">
    <property type="entry name" value="Cyt_P450"/>
</dbReference>
<dbReference type="OrthoDB" id="3945418at2759"/>
<dbReference type="InterPro" id="IPR036396">
    <property type="entry name" value="Cyt_P450_sf"/>
</dbReference>
<dbReference type="AlphaFoldDB" id="A0A8J8WL56"/>
<dbReference type="GO" id="GO:0016705">
    <property type="term" value="F:oxidoreductase activity, acting on paired donors, with incorporation or reduction of molecular oxygen"/>
    <property type="evidence" value="ECO:0007669"/>
    <property type="project" value="InterPro"/>
</dbReference>
<keyword evidence="4" id="KW-0479">Metal-binding</keyword>
<dbReference type="Proteomes" id="UP000770661">
    <property type="component" value="Unassembled WGS sequence"/>
</dbReference>
<proteinExistence type="inferred from homology"/>
<dbReference type="GO" id="GO:0004497">
    <property type="term" value="F:monooxygenase activity"/>
    <property type="evidence" value="ECO:0007669"/>
    <property type="project" value="UniProtKB-KW"/>
</dbReference>
<evidence type="ECO:0000256" key="6">
    <source>
        <dbReference type="ARBA" id="ARBA00023004"/>
    </source>
</evidence>
<evidence type="ECO:0000256" key="3">
    <source>
        <dbReference type="ARBA" id="ARBA00022617"/>
    </source>
</evidence>
<evidence type="ECO:0000256" key="7">
    <source>
        <dbReference type="ARBA" id="ARBA00023033"/>
    </source>
</evidence>
<dbReference type="InterPro" id="IPR050479">
    <property type="entry name" value="CYP11_CYP27_families"/>
</dbReference>
<protein>
    <submittedName>
        <fullName evidence="8">Putative cytochrome P450 49a1</fullName>
    </submittedName>
</protein>
<gene>
    <name evidence="8" type="primary">Cyp12a5_0</name>
    <name evidence="8" type="ORF">GWK47_026428</name>
</gene>
<dbReference type="EMBL" id="JACEEZ010025853">
    <property type="protein sequence ID" value="KAG0696817.1"/>
    <property type="molecule type" value="Genomic_DNA"/>
</dbReference>
<sequence length="340" mass="39092">MPIRPNSSKKLHLIFGDVVKKYGSMVRLENPQMPPVVIVIDPNHIEAFVRATMDNPVRDGFFSLKKIRLEAVDNYFEGKTGLLTENGDEWWRVRSRVQTPMMKPKNVTSYLGQVDEVTIEFVERMASLQEQHGEMPTDFQTELYKWALESVGLVALNRRLGCLASDLTEDSEPMRLIRLVNDLFHNLNLTEYGVHTWRIFPTKPFRTLRDKHNEFLRLADSNIRETEASLLALGTEDRELTLMEKLLMTPGLSRKDVTTLILDMLFAGIDTTSHTMAFTLYLLARHPEAQAKLQEEVDSVLRGHEGPLTERHLAQLSYLKAVIKESLRHVQDKLLLLPFI</sequence>
<dbReference type="SUPFAM" id="SSF48264">
    <property type="entry name" value="Cytochrome P450"/>
    <property type="match status" value="1"/>
</dbReference>
<organism evidence="8 9">
    <name type="scientific">Chionoecetes opilio</name>
    <name type="common">Atlantic snow crab</name>
    <name type="synonym">Cancer opilio</name>
    <dbReference type="NCBI Taxonomy" id="41210"/>
    <lineage>
        <taxon>Eukaryota</taxon>
        <taxon>Metazoa</taxon>
        <taxon>Ecdysozoa</taxon>
        <taxon>Arthropoda</taxon>
        <taxon>Crustacea</taxon>
        <taxon>Multicrustacea</taxon>
        <taxon>Malacostraca</taxon>
        <taxon>Eumalacostraca</taxon>
        <taxon>Eucarida</taxon>
        <taxon>Decapoda</taxon>
        <taxon>Pleocyemata</taxon>
        <taxon>Brachyura</taxon>
        <taxon>Eubrachyura</taxon>
        <taxon>Majoidea</taxon>
        <taxon>Majidae</taxon>
        <taxon>Chionoecetes</taxon>
    </lineage>
</organism>
<comment type="caution">
    <text evidence="8">The sequence shown here is derived from an EMBL/GenBank/DDBJ whole genome shotgun (WGS) entry which is preliminary data.</text>
</comment>
<evidence type="ECO:0000313" key="8">
    <source>
        <dbReference type="EMBL" id="KAG0696817.1"/>
    </source>
</evidence>
<comment type="cofactor">
    <cofactor evidence="1">
        <name>heme</name>
        <dbReference type="ChEBI" id="CHEBI:30413"/>
    </cofactor>
</comment>
<evidence type="ECO:0000256" key="5">
    <source>
        <dbReference type="ARBA" id="ARBA00023002"/>
    </source>
</evidence>
<dbReference type="Gene3D" id="1.10.630.10">
    <property type="entry name" value="Cytochrome P450"/>
    <property type="match status" value="1"/>
</dbReference>
<reference evidence="8" key="1">
    <citation type="submission" date="2020-07" db="EMBL/GenBank/DDBJ databases">
        <title>The High-quality genome of the commercially important snow crab, Chionoecetes opilio.</title>
        <authorList>
            <person name="Jeong J.-H."/>
            <person name="Ryu S."/>
        </authorList>
    </citation>
    <scope>NUCLEOTIDE SEQUENCE</scope>
    <source>
        <strain evidence="8">MADBK_172401_WGS</strain>
        <tissue evidence="8">Digestive gland</tissue>
    </source>
</reference>